<dbReference type="InterPro" id="IPR050384">
    <property type="entry name" value="Endophilin_SH3RF"/>
</dbReference>
<feature type="region of interest" description="Disordered" evidence="5">
    <location>
        <begin position="196"/>
        <end position="256"/>
    </location>
</feature>
<dbReference type="Pfam" id="PF00018">
    <property type="entry name" value="SH3_1"/>
    <property type="match status" value="1"/>
</dbReference>
<feature type="domain" description="SH3" evidence="6">
    <location>
        <begin position="538"/>
        <end position="597"/>
    </location>
</feature>
<feature type="compositionally biased region" description="Basic and acidic residues" evidence="5">
    <location>
        <begin position="232"/>
        <end position="243"/>
    </location>
</feature>
<dbReference type="PANTHER" id="PTHR14167">
    <property type="entry name" value="SH3 DOMAIN-CONTAINING"/>
    <property type="match status" value="1"/>
</dbReference>
<dbReference type="SMART" id="SM00459">
    <property type="entry name" value="Sorb"/>
    <property type="match status" value="1"/>
</dbReference>
<evidence type="ECO:0000256" key="4">
    <source>
        <dbReference type="PROSITE-ProRule" id="PRU00192"/>
    </source>
</evidence>
<protein>
    <submittedName>
        <fullName evidence="9">Sorbin and SH3 domain-containing protein 1 isoform X37</fullName>
    </submittedName>
</protein>
<evidence type="ECO:0000313" key="9">
    <source>
        <dbReference type="RefSeq" id="XP_072595715.1"/>
    </source>
</evidence>
<feature type="region of interest" description="Disordered" evidence="5">
    <location>
        <begin position="283"/>
        <end position="409"/>
    </location>
</feature>
<feature type="domain" description="SH3" evidence="6">
    <location>
        <begin position="612"/>
        <end position="673"/>
    </location>
</feature>
<keyword evidence="2 4" id="KW-0728">SH3 domain</keyword>
<dbReference type="SUPFAM" id="SSF50044">
    <property type="entry name" value="SH3-domain"/>
    <property type="match status" value="3"/>
</dbReference>
<feature type="region of interest" description="Disordered" evidence="5">
    <location>
        <begin position="51"/>
        <end position="70"/>
    </location>
</feature>
<feature type="compositionally biased region" description="Polar residues" evidence="5">
    <location>
        <begin position="115"/>
        <end position="129"/>
    </location>
</feature>
<comment type="subcellular location">
    <subcellularLocation>
        <location evidence="1">Cell junction</location>
    </subcellularLocation>
</comment>
<dbReference type="Pfam" id="PF07653">
    <property type="entry name" value="SH3_2"/>
    <property type="match status" value="1"/>
</dbReference>
<organism evidence="8 9">
    <name type="scientific">Vulpes vulpes</name>
    <name type="common">Red fox</name>
    <dbReference type="NCBI Taxonomy" id="9627"/>
    <lineage>
        <taxon>Eukaryota</taxon>
        <taxon>Metazoa</taxon>
        <taxon>Chordata</taxon>
        <taxon>Craniata</taxon>
        <taxon>Vertebrata</taxon>
        <taxon>Euteleostomi</taxon>
        <taxon>Mammalia</taxon>
        <taxon>Eutheria</taxon>
        <taxon>Laurasiatheria</taxon>
        <taxon>Carnivora</taxon>
        <taxon>Caniformia</taxon>
        <taxon>Canidae</taxon>
        <taxon>Vulpes</taxon>
    </lineage>
</organism>
<feature type="region of interest" description="Disordered" evidence="5">
    <location>
        <begin position="76"/>
        <end position="181"/>
    </location>
</feature>
<feature type="compositionally biased region" description="Basic and acidic residues" evidence="5">
    <location>
        <begin position="367"/>
        <end position="391"/>
    </location>
</feature>
<evidence type="ECO:0000259" key="7">
    <source>
        <dbReference type="PROSITE" id="PS50831"/>
    </source>
</evidence>
<keyword evidence="3" id="KW-0965">Cell junction</keyword>
<dbReference type="PRINTS" id="PR00452">
    <property type="entry name" value="SH3DOMAIN"/>
</dbReference>
<evidence type="ECO:0000256" key="3">
    <source>
        <dbReference type="ARBA" id="ARBA00022949"/>
    </source>
</evidence>
<name>A0ABM4YZJ0_VULVU</name>
<dbReference type="Gene3D" id="2.30.30.40">
    <property type="entry name" value="SH3 Domains"/>
    <property type="match status" value="3"/>
</dbReference>
<dbReference type="Pfam" id="PF02208">
    <property type="entry name" value="Sorb"/>
    <property type="match status" value="1"/>
</dbReference>
<dbReference type="SMART" id="SM00326">
    <property type="entry name" value="SH3"/>
    <property type="match status" value="3"/>
</dbReference>
<dbReference type="PRINTS" id="PR00499">
    <property type="entry name" value="P67PHOX"/>
</dbReference>
<evidence type="ECO:0000259" key="6">
    <source>
        <dbReference type="PROSITE" id="PS50002"/>
    </source>
</evidence>
<dbReference type="CDD" id="cd11916">
    <property type="entry name" value="SH3_Sorbs1_3"/>
    <property type="match status" value="1"/>
</dbReference>
<dbReference type="CDD" id="cd11922">
    <property type="entry name" value="SH3_Sorbs1_2"/>
    <property type="match status" value="1"/>
</dbReference>
<proteinExistence type="predicted"/>
<dbReference type="Pfam" id="PF14604">
    <property type="entry name" value="SH3_9"/>
    <property type="match status" value="1"/>
</dbReference>
<reference evidence="9" key="1">
    <citation type="submission" date="2025-08" db="UniProtKB">
        <authorList>
            <consortium name="RefSeq"/>
        </authorList>
    </citation>
    <scope>IDENTIFICATION</scope>
    <source>
        <tissue evidence="9">Cell line</tissue>
    </source>
</reference>
<feature type="domain" description="SH3" evidence="6">
    <location>
        <begin position="717"/>
        <end position="778"/>
    </location>
</feature>
<feature type="region of interest" description="Disordered" evidence="5">
    <location>
        <begin position="1"/>
        <end position="32"/>
    </location>
</feature>
<evidence type="ECO:0000256" key="2">
    <source>
        <dbReference type="ARBA" id="ARBA00022443"/>
    </source>
</evidence>
<evidence type="ECO:0000256" key="5">
    <source>
        <dbReference type="SAM" id="MobiDB-lite"/>
    </source>
</evidence>
<dbReference type="GeneID" id="112914048"/>
<accession>A0ABM4YZJ0</accession>
<keyword evidence="8" id="KW-1185">Reference proteome</keyword>
<evidence type="ECO:0000313" key="8">
    <source>
        <dbReference type="Proteomes" id="UP001652641"/>
    </source>
</evidence>
<dbReference type="InterPro" id="IPR001452">
    <property type="entry name" value="SH3_domain"/>
</dbReference>
<feature type="domain" description="SoHo" evidence="7">
    <location>
        <begin position="244"/>
        <end position="326"/>
    </location>
</feature>
<dbReference type="InterPro" id="IPR036028">
    <property type="entry name" value="SH3-like_dom_sf"/>
</dbReference>
<evidence type="ECO:0000256" key="1">
    <source>
        <dbReference type="ARBA" id="ARBA00004282"/>
    </source>
</evidence>
<feature type="region of interest" description="Disordered" evidence="5">
    <location>
        <begin position="689"/>
        <end position="715"/>
    </location>
</feature>
<dbReference type="InterPro" id="IPR003127">
    <property type="entry name" value="SoHo_dom"/>
</dbReference>
<dbReference type="Proteomes" id="UP001652641">
    <property type="component" value="Chromosome 15"/>
</dbReference>
<dbReference type="PROSITE" id="PS50002">
    <property type="entry name" value="SH3"/>
    <property type="match status" value="3"/>
</dbReference>
<feature type="compositionally biased region" description="Polar residues" evidence="5">
    <location>
        <begin position="149"/>
        <end position="181"/>
    </location>
</feature>
<dbReference type="InterPro" id="IPR035611">
    <property type="entry name" value="SORBS1_SH3_2"/>
</dbReference>
<dbReference type="InterPro" id="IPR035610">
    <property type="entry name" value="SORBS1_SH3_1"/>
</dbReference>
<sequence length="778" mass="86992">MSSECDVGASKAVVNGLAPGSNGQDKATADPLRARSISAVKIIPVKTVKSSSGLVLPPDMDPTKICTGKGAVTLRASSSYREIPSSGPTSPQETPQHESKPVLDSETPSADEWRLSSNADANGNAQPSSLAAKGYRSVHPNLPSDKSQDSSPLLNEVSSSHVGTDSQIAAPVSKSSSAYPSTTIVNPTIVLLQHNREQQKRLSSLSDPVSERRVGEQDLAPTQEKPTSPGRATEKKAKDDSRRVVKSAQDLSDVSMDEVGIPLRNTERSKDWYKTMFKQIHKLNRDTPEENPYFPTYQFPELPEIQQNSEDDDSDLYSPRYSFSEDTKSPLSVPRSKSEMSYIDSEKVVKRSATLPLPARSSSLKSSPERNDWEPPDKKVDTRKYRAEPKSIYDYQPGKSSVLTNEKMSRDISPEEIDLKNEPWYKFFSELEFGKPSSAISPSPEISSELPGYLYSSNFHAVKRESDGAPGDLASLENERQIYKSVLEGGDIPLQGLSGLKRPSSSASMKDSESPRHFIPADYLESTEEFIRRRHDDKEMRPARAKFDFKAQTLKELPLQKGDIVYIYKQIDQNWYEGEHHGRVGIFPRTYIELLPPAEKAQPKKLAPVQVLDYGEAVAKFNFNGDTQVEMSFRKGERITLLRQVDENWYEGRIPGTSRQGIFPITYVDVIKRPLVKNPVDYIDLPLSSPSRSATVSPQQPQAQQRRVTPDRSQTSQDLFSYQALYSYIPQNDDELELRDGDIVDVMEKCDDGWFVGTSRRTRQFGTFPGNYVKPLYL</sequence>
<dbReference type="RefSeq" id="XP_072595715.1">
    <property type="nucleotide sequence ID" value="XM_072739614.1"/>
</dbReference>
<feature type="compositionally biased region" description="Polar residues" evidence="5">
    <location>
        <begin position="76"/>
        <end position="94"/>
    </location>
</feature>
<dbReference type="CDD" id="cd11919">
    <property type="entry name" value="SH3_Sorbs1_1"/>
    <property type="match status" value="1"/>
</dbReference>
<dbReference type="InterPro" id="IPR035606">
    <property type="entry name" value="SORBS1_SH3"/>
</dbReference>
<gene>
    <name evidence="9" type="primary">SORBS1</name>
</gene>
<dbReference type="PROSITE" id="PS50831">
    <property type="entry name" value="SOHO"/>
    <property type="match status" value="1"/>
</dbReference>
<dbReference type="PANTHER" id="PTHR14167:SF64">
    <property type="entry name" value="SORBIN AND SH3 DOMAIN-CONTAINING PROTEIN 1"/>
    <property type="match status" value="1"/>
</dbReference>